<protein>
    <recommendedName>
        <fullName evidence="6">Flagellar secretion chaperone FliS</fullName>
    </recommendedName>
</protein>
<evidence type="ECO:0000256" key="4">
    <source>
        <dbReference type="ARBA" id="ARBA00022795"/>
    </source>
</evidence>
<dbReference type="PANTHER" id="PTHR34773:SF1">
    <property type="entry name" value="FLAGELLAR SECRETION CHAPERONE FLIS"/>
    <property type="match status" value="1"/>
</dbReference>
<sequence>MSINPYQKYQQNSVMTASPGELTLMLYEGCLKFIKQGREAIKNQDISTQNTVIQKAQAIINELIVTLDRKQPISNEMLPLYDYINRRLIEANIKNDPTILDEAEELVMNFRDAWREVIKTTRKNQPQKQTGLA</sequence>
<keyword evidence="7" id="KW-0969">Cilium</keyword>
<accession>A0ABW5PMS2</accession>
<evidence type="ECO:0000256" key="5">
    <source>
        <dbReference type="ARBA" id="ARBA00023186"/>
    </source>
</evidence>
<comment type="caution">
    <text evidence="7">The sequence shown here is derived from an EMBL/GenBank/DDBJ whole genome shotgun (WGS) entry which is preliminary data.</text>
</comment>
<dbReference type="SUPFAM" id="SSF101116">
    <property type="entry name" value="Flagellar export chaperone FliS"/>
    <property type="match status" value="1"/>
</dbReference>
<keyword evidence="8" id="KW-1185">Reference proteome</keyword>
<evidence type="ECO:0000256" key="6">
    <source>
        <dbReference type="PIRNR" id="PIRNR039090"/>
    </source>
</evidence>
<reference evidence="8" key="1">
    <citation type="journal article" date="2019" name="Int. J. Syst. Evol. Microbiol.">
        <title>The Global Catalogue of Microorganisms (GCM) 10K type strain sequencing project: providing services to taxonomists for standard genome sequencing and annotation.</title>
        <authorList>
            <consortium name="The Broad Institute Genomics Platform"/>
            <consortium name="The Broad Institute Genome Sequencing Center for Infectious Disease"/>
            <person name="Wu L."/>
            <person name="Ma J."/>
        </authorList>
    </citation>
    <scope>NUCLEOTIDE SEQUENCE [LARGE SCALE GENOMIC DNA]</scope>
    <source>
        <strain evidence="8">TISTR 2241</strain>
    </source>
</reference>
<keyword evidence="7" id="KW-0966">Cell projection</keyword>
<keyword evidence="7" id="KW-0282">Flagellum</keyword>
<gene>
    <name evidence="7" type="primary">fliS</name>
    <name evidence="7" type="ORF">ACFSTF_00615</name>
</gene>
<evidence type="ECO:0000256" key="3">
    <source>
        <dbReference type="ARBA" id="ARBA00022490"/>
    </source>
</evidence>
<comment type="subcellular location">
    <subcellularLocation>
        <location evidence="1 6">Cytoplasm</location>
        <location evidence="1 6">Cytosol</location>
    </subcellularLocation>
</comment>
<dbReference type="EMBL" id="JBHUMR010000001">
    <property type="protein sequence ID" value="MFD2615845.1"/>
    <property type="molecule type" value="Genomic_DNA"/>
</dbReference>
<evidence type="ECO:0000256" key="2">
    <source>
        <dbReference type="ARBA" id="ARBA00008787"/>
    </source>
</evidence>
<dbReference type="RefSeq" id="WP_141191083.1">
    <property type="nucleotide sequence ID" value="NZ_JBHUMR010000001.1"/>
</dbReference>
<keyword evidence="5" id="KW-0143">Chaperone</keyword>
<name>A0ABW5PMS2_9BACI</name>
<dbReference type="PIRSF" id="PIRSF039090">
    <property type="entry name" value="Flis"/>
    <property type="match status" value="1"/>
</dbReference>
<evidence type="ECO:0000313" key="8">
    <source>
        <dbReference type="Proteomes" id="UP001597458"/>
    </source>
</evidence>
<dbReference type="Gene3D" id="1.20.120.340">
    <property type="entry name" value="Flagellar protein FliS"/>
    <property type="match status" value="1"/>
</dbReference>
<dbReference type="Proteomes" id="UP001597458">
    <property type="component" value="Unassembled WGS sequence"/>
</dbReference>
<dbReference type="CDD" id="cd16098">
    <property type="entry name" value="FliS"/>
    <property type="match status" value="1"/>
</dbReference>
<dbReference type="NCBIfam" id="TIGR00208">
    <property type="entry name" value="fliS"/>
    <property type="match status" value="1"/>
</dbReference>
<evidence type="ECO:0000313" key="7">
    <source>
        <dbReference type="EMBL" id="MFD2615845.1"/>
    </source>
</evidence>
<dbReference type="InterPro" id="IPR036584">
    <property type="entry name" value="FliS_sf"/>
</dbReference>
<dbReference type="Pfam" id="PF02561">
    <property type="entry name" value="FliS"/>
    <property type="match status" value="1"/>
</dbReference>
<comment type="similarity">
    <text evidence="2 6">Belongs to the FliS family.</text>
</comment>
<proteinExistence type="inferred from homology"/>
<organism evidence="7 8">
    <name type="scientific">Terrilactibacillus laevilacticus</name>
    <dbReference type="NCBI Taxonomy" id="1380157"/>
    <lineage>
        <taxon>Bacteria</taxon>
        <taxon>Bacillati</taxon>
        <taxon>Bacillota</taxon>
        <taxon>Bacilli</taxon>
        <taxon>Bacillales</taxon>
        <taxon>Bacillaceae</taxon>
        <taxon>Terrilactibacillus</taxon>
    </lineage>
</organism>
<keyword evidence="4 6" id="KW-1005">Bacterial flagellum biogenesis</keyword>
<dbReference type="PANTHER" id="PTHR34773">
    <property type="entry name" value="FLAGELLAR SECRETION CHAPERONE FLIS"/>
    <property type="match status" value="1"/>
</dbReference>
<dbReference type="InterPro" id="IPR003713">
    <property type="entry name" value="FliS"/>
</dbReference>
<evidence type="ECO:0000256" key="1">
    <source>
        <dbReference type="ARBA" id="ARBA00004514"/>
    </source>
</evidence>
<keyword evidence="3 6" id="KW-0963">Cytoplasm</keyword>